<dbReference type="EMBL" id="BAABJE010000019">
    <property type="protein sequence ID" value="GAA4804436.1"/>
    <property type="molecule type" value="Genomic_DNA"/>
</dbReference>
<keyword evidence="1" id="KW-0812">Transmembrane</keyword>
<proteinExistence type="predicted"/>
<comment type="caution">
    <text evidence="3">The sequence shown here is derived from an EMBL/GenBank/DDBJ whole genome shotgun (WGS) entry which is preliminary data.</text>
</comment>
<feature type="transmembrane region" description="Helical" evidence="1">
    <location>
        <begin position="6"/>
        <end position="27"/>
    </location>
</feature>
<keyword evidence="4" id="KW-1185">Reference proteome</keyword>
<name>A0ABP9C8G7_9GAMM</name>
<evidence type="ECO:0000313" key="4">
    <source>
        <dbReference type="Proteomes" id="UP001499959"/>
    </source>
</evidence>
<protein>
    <recommendedName>
        <fullName evidence="2">DUF3592 domain-containing protein</fullName>
    </recommendedName>
</protein>
<dbReference type="InterPro" id="IPR021994">
    <property type="entry name" value="DUF3592"/>
</dbReference>
<dbReference type="RefSeq" id="WP_345304550.1">
    <property type="nucleotide sequence ID" value="NZ_BAABJE010000019.1"/>
</dbReference>
<accession>A0ABP9C8G7</accession>
<feature type="domain" description="DUF3592" evidence="2">
    <location>
        <begin position="38"/>
        <end position="127"/>
    </location>
</feature>
<evidence type="ECO:0000256" key="1">
    <source>
        <dbReference type="SAM" id="Phobius"/>
    </source>
</evidence>
<sequence length="156" mass="17701">MSATSWIPLIVATIALGMALWHGRRYALGEASRRWRRTQGTVVDVWFDVQEKRDADGDHYVSTDAHLVYDYVVAGRRHRSRHFTYRPARGLGEREAYALLSGIRKGQTIEVRYDPKRPQRAVVLPGTERANLWHIGIWFLIALIAAGYAFVGAAPI</sequence>
<reference evidence="4" key="1">
    <citation type="journal article" date="2019" name="Int. J. Syst. Evol. Microbiol.">
        <title>The Global Catalogue of Microorganisms (GCM) 10K type strain sequencing project: providing services to taxonomists for standard genome sequencing and annotation.</title>
        <authorList>
            <consortium name="The Broad Institute Genomics Platform"/>
            <consortium name="The Broad Institute Genome Sequencing Center for Infectious Disease"/>
            <person name="Wu L."/>
            <person name="Ma J."/>
        </authorList>
    </citation>
    <scope>NUCLEOTIDE SEQUENCE [LARGE SCALE GENOMIC DNA]</scope>
    <source>
        <strain evidence="4">JCM 18204</strain>
    </source>
</reference>
<keyword evidence="1" id="KW-1133">Transmembrane helix</keyword>
<dbReference type="Pfam" id="PF12158">
    <property type="entry name" value="DUF3592"/>
    <property type="match status" value="1"/>
</dbReference>
<dbReference type="Proteomes" id="UP001499959">
    <property type="component" value="Unassembled WGS sequence"/>
</dbReference>
<evidence type="ECO:0000259" key="2">
    <source>
        <dbReference type="Pfam" id="PF12158"/>
    </source>
</evidence>
<feature type="transmembrane region" description="Helical" evidence="1">
    <location>
        <begin position="132"/>
        <end position="151"/>
    </location>
</feature>
<gene>
    <name evidence="3" type="ORF">GCM10023307_33930</name>
</gene>
<evidence type="ECO:0000313" key="3">
    <source>
        <dbReference type="EMBL" id="GAA4804436.1"/>
    </source>
</evidence>
<keyword evidence="1" id="KW-0472">Membrane</keyword>
<organism evidence="3 4">
    <name type="scientific">Lysobacter hankyongensis</name>
    <dbReference type="NCBI Taxonomy" id="1176535"/>
    <lineage>
        <taxon>Bacteria</taxon>
        <taxon>Pseudomonadati</taxon>
        <taxon>Pseudomonadota</taxon>
        <taxon>Gammaproteobacteria</taxon>
        <taxon>Lysobacterales</taxon>
        <taxon>Lysobacteraceae</taxon>
        <taxon>Lysobacter</taxon>
    </lineage>
</organism>